<organism evidence="2 3">
    <name type="scientific">Polyporus arcularius HHB13444</name>
    <dbReference type="NCBI Taxonomy" id="1314778"/>
    <lineage>
        <taxon>Eukaryota</taxon>
        <taxon>Fungi</taxon>
        <taxon>Dikarya</taxon>
        <taxon>Basidiomycota</taxon>
        <taxon>Agaricomycotina</taxon>
        <taxon>Agaricomycetes</taxon>
        <taxon>Polyporales</taxon>
        <taxon>Polyporaceae</taxon>
        <taxon>Polyporus</taxon>
    </lineage>
</organism>
<keyword evidence="3" id="KW-1185">Reference proteome</keyword>
<evidence type="ECO:0000313" key="2">
    <source>
        <dbReference type="EMBL" id="TFK82786.1"/>
    </source>
</evidence>
<evidence type="ECO:0000256" key="1">
    <source>
        <dbReference type="SAM" id="MobiDB-lite"/>
    </source>
</evidence>
<reference evidence="2 3" key="1">
    <citation type="journal article" date="2019" name="Nat. Ecol. Evol.">
        <title>Megaphylogeny resolves global patterns of mushroom evolution.</title>
        <authorList>
            <person name="Varga T."/>
            <person name="Krizsan K."/>
            <person name="Foldi C."/>
            <person name="Dima B."/>
            <person name="Sanchez-Garcia M."/>
            <person name="Sanchez-Ramirez S."/>
            <person name="Szollosi G.J."/>
            <person name="Szarkandi J.G."/>
            <person name="Papp V."/>
            <person name="Albert L."/>
            <person name="Andreopoulos W."/>
            <person name="Angelini C."/>
            <person name="Antonin V."/>
            <person name="Barry K.W."/>
            <person name="Bougher N.L."/>
            <person name="Buchanan P."/>
            <person name="Buyck B."/>
            <person name="Bense V."/>
            <person name="Catcheside P."/>
            <person name="Chovatia M."/>
            <person name="Cooper J."/>
            <person name="Damon W."/>
            <person name="Desjardin D."/>
            <person name="Finy P."/>
            <person name="Geml J."/>
            <person name="Haridas S."/>
            <person name="Hughes K."/>
            <person name="Justo A."/>
            <person name="Karasinski D."/>
            <person name="Kautmanova I."/>
            <person name="Kiss B."/>
            <person name="Kocsube S."/>
            <person name="Kotiranta H."/>
            <person name="LaButti K.M."/>
            <person name="Lechner B.E."/>
            <person name="Liimatainen K."/>
            <person name="Lipzen A."/>
            <person name="Lukacs Z."/>
            <person name="Mihaltcheva S."/>
            <person name="Morgado L.N."/>
            <person name="Niskanen T."/>
            <person name="Noordeloos M.E."/>
            <person name="Ohm R.A."/>
            <person name="Ortiz-Santana B."/>
            <person name="Ovrebo C."/>
            <person name="Racz N."/>
            <person name="Riley R."/>
            <person name="Savchenko A."/>
            <person name="Shiryaev A."/>
            <person name="Soop K."/>
            <person name="Spirin V."/>
            <person name="Szebenyi C."/>
            <person name="Tomsovsky M."/>
            <person name="Tulloss R.E."/>
            <person name="Uehling J."/>
            <person name="Grigoriev I.V."/>
            <person name="Vagvolgyi C."/>
            <person name="Papp T."/>
            <person name="Martin F.M."/>
            <person name="Miettinen O."/>
            <person name="Hibbett D.S."/>
            <person name="Nagy L.G."/>
        </authorList>
    </citation>
    <scope>NUCLEOTIDE SEQUENCE [LARGE SCALE GENOMIC DNA]</scope>
    <source>
        <strain evidence="2 3">HHB13444</strain>
    </source>
</reference>
<feature type="region of interest" description="Disordered" evidence="1">
    <location>
        <begin position="1"/>
        <end position="33"/>
    </location>
</feature>
<dbReference type="Proteomes" id="UP000308197">
    <property type="component" value="Unassembled WGS sequence"/>
</dbReference>
<sequence>MSSMSMVHSPPPSRSSSPVSESGHSSSTAASSDPIHPIALESLAASLVSVGSCGYDPQAAVVPINACAVLTGSIASLVREASELNAVALWNGFDEDSSEDVPDIAVVLQEMKRMSSLNVRVLEMVEDVSRQQTSVSERVYQLNDQTATLRSAVQRVQSSNSRLLYRTKEHVRQEREKIHEDTKSMAEMQEKHGDAIRSLAVNLAQAKVRNSELAVIIQHLEYEIQAVRTTARAELDALRASLWSTKACVVYKQILAMFTCTVTALLVGVRVGCSQGKLGCTVGARWCTAGARWCTAGARWCARTVWKYADLLRLICVALFLCAVFFEEFIPAPMEPTDTRPIWESARARLR</sequence>
<proteinExistence type="predicted"/>
<feature type="compositionally biased region" description="Low complexity" evidence="1">
    <location>
        <begin position="1"/>
        <end position="32"/>
    </location>
</feature>
<evidence type="ECO:0000313" key="3">
    <source>
        <dbReference type="Proteomes" id="UP000308197"/>
    </source>
</evidence>
<dbReference type="EMBL" id="ML211450">
    <property type="protein sequence ID" value="TFK82786.1"/>
    <property type="molecule type" value="Genomic_DNA"/>
</dbReference>
<accession>A0A5C3NZB7</accession>
<gene>
    <name evidence="2" type="ORF">K466DRAFT_603391</name>
</gene>
<protein>
    <submittedName>
        <fullName evidence="2">Uncharacterized protein</fullName>
    </submittedName>
</protein>
<name>A0A5C3NZB7_9APHY</name>
<dbReference type="AlphaFoldDB" id="A0A5C3NZB7"/>
<dbReference type="InParanoid" id="A0A5C3NZB7"/>